<keyword evidence="3" id="KW-1185">Reference proteome</keyword>
<sequence length="69" mass="7500">MADRLAKPGDSSLPQPKQPSTHASFCQVPDKISSCNMELPVAAEGFFGQILGDPRFQRPSQSPYPVQLV</sequence>
<comment type="caution">
    <text evidence="2">The sequence shown here is derived from an EMBL/GenBank/DDBJ whole genome shotgun (WGS) entry which is preliminary data.</text>
</comment>
<dbReference type="EMBL" id="BMAO01006407">
    <property type="protein sequence ID" value="GFR08332.1"/>
    <property type="molecule type" value="Genomic_DNA"/>
</dbReference>
<evidence type="ECO:0000313" key="3">
    <source>
        <dbReference type="Proteomes" id="UP000887116"/>
    </source>
</evidence>
<proteinExistence type="predicted"/>
<name>A0A8X6LH96_TRICU</name>
<evidence type="ECO:0000313" key="2">
    <source>
        <dbReference type="EMBL" id="GFR08332.1"/>
    </source>
</evidence>
<organism evidence="2 3">
    <name type="scientific">Trichonephila clavata</name>
    <name type="common">Joro spider</name>
    <name type="synonym">Nephila clavata</name>
    <dbReference type="NCBI Taxonomy" id="2740835"/>
    <lineage>
        <taxon>Eukaryota</taxon>
        <taxon>Metazoa</taxon>
        <taxon>Ecdysozoa</taxon>
        <taxon>Arthropoda</taxon>
        <taxon>Chelicerata</taxon>
        <taxon>Arachnida</taxon>
        <taxon>Araneae</taxon>
        <taxon>Araneomorphae</taxon>
        <taxon>Entelegynae</taxon>
        <taxon>Araneoidea</taxon>
        <taxon>Nephilidae</taxon>
        <taxon>Trichonephila</taxon>
    </lineage>
</organism>
<feature type="compositionally biased region" description="Polar residues" evidence="1">
    <location>
        <begin position="12"/>
        <end position="24"/>
    </location>
</feature>
<gene>
    <name evidence="2" type="ORF">TNCT_247831</name>
</gene>
<dbReference type="Proteomes" id="UP000887116">
    <property type="component" value="Unassembled WGS sequence"/>
</dbReference>
<evidence type="ECO:0000256" key="1">
    <source>
        <dbReference type="SAM" id="MobiDB-lite"/>
    </source>
</evidence>
<reference evidence="2" key="1">
    <citation type="submission" date="2020-07" db="EMBL/GenBank/DDBJ databases">
        <title>Multicomponent nature underlies the extraordinary mechanical properties of spider dragline silk.</title>
        <authorList>
            <person name="Kono N."/>
            <person name="Nakamura H."/>
            <person name="Mori M."/>
            <person name="Yoshida Y."/>
            <person name="Ohtoshi R."/>
            <person name="Malay A.D."/>
            <person name="Moran D.A.P."/>
            <person name="Tomita M."/>
            <person name="Numata K."/>
            <person name="Arakawa K."/>
        </authorList>
    </citation>
    <scope>NUCLEOTIDE SEQUENCE</scope>
</reference>
<protein>
    <submittedName>
        <fullName evidence="2">Uncharacterized protein</fullName>
    </submittedName>
</protein>
<accession>A0A8X6LH96</accession>
<dbReference type="AlphaFoldDB" id="A0A8X6LH96"/>
<feature type="region of interest" description="Disordered" evidence="1">
    <location>
        <begin position="1"/>
        <end position="25"/>
    </location>
</feature>